<dbReference type="Proteomes" id="UP000494329">
    <property type="component" value="Unassembled WGS sequence"/>
</dbReference>
<dbReference type="GO" id="GO:0006629">
    <property type="term" value="P:lipid metabolic process"/>
    <property type="evidence" value="ECO:0007669"/>
    <property type="project" value="InterPro"/>
</dbReference>
<protein>
    <recommendedName>
        <fullName evidence="4">Calcium-dependent phosphoinositide phospholipase C</fullName>
    </recommendedName>
</protein>
<dbReference type="AlphaFoldDB" id="A0A6J5DU89"/>
<sequence length="378" mass="41377">MKLPFDRRLILGGLALVSTLCHAQAPSADDTVHMNQIQVIGTHNSYHAGIAPGDRQVWQMYHPDKLPELSYQHPSLTAQLTGGVRQLEIDVFSDKAGGRYADPAGPRMVKAAGLPADPPFDPKNLMRKPGFKVMHVQDLDYRSACQPFTACLREIRAWSMAHPHHVPLYILIEPKDRALTTKWPLPTVVPEPFDSATFDALDREILSVFARNEIVMPDDVRGTHASLNEAITHDGWPTLAQTRGKVVFLLDPPRMAATYRDGHPSLAGRVLFTNSTPGAPDGAFIEVNTPDAAHIEQLVHDGYLIRTRTDDGTIEAMRNDTTRRDLALASGAQILSTDYPGAEPAPTGFKVELPGAVTARCDLVNAPGSCLDSQLETH</sequence>
<dbReference type="SUPFAM" id="SSF51695">
    <property type="entry name" value="PLC-like phosphodiesterases"/>
    <property type="match status" value="1"/>
</dbReference>
<name>A0A6J5DU89_9BURK</name>
<evidence type="ECO:0000313" key="3">
    <source>
        <dbReference type="Proteomes" id="UP000494329"/>
    </source>
</evidence>
<dbReference type="InterPro" id="IPR017946">
    <property type="entry name" value="PLC-like_Pdiesterase_TIM-brl"/>
</dbReference>
<evidence type="ECO:0008006" key="4">
    <source>
        <dbReference type="Google" id="ProtNLM"/>
    </source>
</evidence>
<organism evidence="2 3">
    <name type="scientific">Paraburkholderia solisilvae</name>
    <dbReference type="NCBI Taxonomy" id="624376"/>
    <lineage>
        <taxon>Bacteria</taxon>
        <taxon>Pseudomonadati</taxon>
        <taxon>Pseudomonadota</taxon>
        <taxon>Betaproteobacteria</taxon>
        <taxon>Burkholderiales</taxon>
        <taxon>Burkholderiaceae</taxon>
        <taxon>Paraburkholderia</taxon>
    </lineage>
</organism>
<dbReference type="RefSeq" id="WP_175111209.1">
    <property type="nucleotide sequence ID" value="NZ_CADIKF010000016.1"/>
</dbReference>
<dbReference type="Gene3D" id="3.20.20.190">
    <property type="entry name" value="Phosphatidylinositol (PI) phosphodiesterase"/>
    <property type="match status" value="1"/>
</dbReference>
<proteinExistence type="predicted"/>
<feature type="chain" id="PRO_5026882345" description="Calcium-dependent phosphoinositide phospholipase C" evidence="1">
    <location>
        <begin position="24"/>
        <end position="378"/>
    </location>
</feature>
<dbReference type="GO" id="GO:0008081">
    <property type="term" value="F:phosphoric diester hydrolase activity"/>
    <property type="evidence" value="ECO:0007669"/>
    <property type="project" value="InterPro"/>
</dbReference>
<dbReference type="CDD" id="cd08589">
    <property type="entry name" value="PI-PLCc_SaPLC1_like"/>
    <property type="match status" value="1"/>
</dbReference>
<evidence type="ECO:0000256" key="1">
    <source>
        <dbReference type="SAM" id="SignalP"/>
    </source>
</evidence>
<keyword evidence="3" id="KW-1185">Reference proteome</keyword>
<dbReference type="InterPro" id="IPR032075">
    <property type="entry name" value="PI-PLC-C1"/>
</dbReference>
<accession>A0A6J5DU89</accession>
<gene>
    <name evidence="2" type="ORF">LMG29739_02486</name>
</gene>
<dbReference type="EMBL" id="CADIKF010000016">
    <property type="protein sequence ID" value="CAB3756592.1"/>
    <property type="molecule type" value="Genomic_DNA"/>
</dbReference>
<reference evidence="2 3" key="1">
    <citation type="submission" date="2020-04" db="EMBL/GenBank/DDBJ databases">
        <authorList>
            <person name="De Canck E."/>
        </authorList>
    </citation>
    <scope>NUCLEOTIDE SEQUENCE [LARGE SCALE GENOMIC DNA]</scope>
    <source>
        <strain evidence="2 3">LMG 29739</strain>
    </source>
</reference>
<feature type="signal peptide" evidence="1">
    <location>
        <begin position="1"/>
        <end position="23"/>
    </location>
</feature>
<dbReference type="Pfam" id="PF16670">
    <property type="entry name" value="PI-PLC-C1"/>
    <property type="match status" value="1"/>
</dbReference>
<keyword evidence="1" id="KW-0732">Signal</keyword>
<evidence type="ECO:0000313" key="2">
    <source>
        <dbReference type="EMBL" id="CAB3756592.1"/>
    </source>
</evidence>